<dbReference type="EMBL" id="BAAAOH010000001">
    <property type="protein sequence ID" value="GAA1979197.1"/>
    <property type="molecule type" value="Genomic_DNA"/>
</dbReference>
<evidence type="ECO:0000313" key="2">
    <source>
        <dbReference type="EMBL" id="GAA1979197.1"/>
    </source>
</evidence>
<name>A0ABN2S2P9_9MICO</name>
<gene>
    <name evidence="2" type="ORF">GCM10009777_10630</name>
</gene>
<organism evidence="2 3">
    <name type="scientific">Microbacterium pumilum</name>
    <dbReference type="NCBI Taxonomy" id="344165"/>
    <lineage>
        <taxon>Bacteria</taxon>
        <taxon>Bacillati</taxon>
        <taxon>Actinomycetota</taxon>
        <taxon>Actinomycetes</taxon>
        <taxon>Micrococcales</taxon>
        <taxon>Microbacteriaceae</taxon>
        <taxon>Microbacterium</taxon>
    </lineage>
</organism>
<feature type="transmembrane region" description="Helical" evidence="1">
    <location>
        <begin position="50"/>
        <end position="71"/>
    </location>
</feature>
<reference evidence="2 3" key="1">
    <citation type="journal article" date="2019" name="Int. J. Syst. Evol. Microbiol.">
        <title>The Global Catalogue of Microorganisms (GCM) 10K type strain sequencing project: providing services to taxonomists for standard genome sequencing and annotation.</title>
        <authorList>
            <consortium name="The Broad Institute Genomics Platform"/>
            <consortium name="The Broad Institute Genome Sequencing Center for Infectious Disease"/>
            <person name="Wu L."/>
            <person name="Ma J."/>
        </authorList>
    </citation>
    <scope>NUCLEOTIDE SEQUENCE [LARGE SCALE GENOMIC DNA]</scope>
    <source>
        <strain evidence="2 3">JCM 14902</strain>
    </source>
</reference>
<dbReference type="Proteomes" id="UP001500326">
    <property type="component" value="Unassembled WGS sequence"/>
</dbReference>
<evidence type="ECO:0000313" key="3">
    <source>
        <dbReference type="Proteomes" id="UP001500326"/>
    </source>
</evidence>
<accession>A0ABN2S2P9</accession>
<evidence type="ECO:0000256" key="1">
    <source>
        <dbReference type="SAM" id="Phobius"/>
    </source>
</evidence>
<evidence type="ECO:0008006" key="4">
    <source>
        <dbReference type="Google" id="ProtNLM"/>
    </source>
</evidence>
<proteinExistence type="predicted"/>
<keyword evidence="1" id="KW-0812">Transmembrane</keyword>
<keyword evidence="1" id="KW-1133">Transmembrane helix</keyword>
<sequence length="247" mass="26779">MDLERGVVLRAVNARSWHDLRMTVTVDAAHSPAPAEEPAEPPTRDPQRRLLRWVVLGVVGALSIAGGAWWITAQSALSQVSVAYDLQPVVCDGAEVGQRADGPESEFYNPVVVWTPGMECRLRIHVLNNSWSEITIDSVTLAMMGEDNLQGLEPRAVNPNGFTSTSEQYGDITFTMTGPLHIGPGDDQLLEAVIDYRGGAQYRHCDALGLHTPDVSVSAIGVTETKTPPAWSTIWFQQGSLKDCASS</sequence>
<protein>
    <recommendedName>
        <fullName evidence="4">DUF4352 domain-containing protein</fullName>
    </recommendedName>
</protein>
<comment type="caution">
    <text evidence="2">The sequence shown here is derived from an EMBL/GenBank/DDBJ whole genome shotgun (WGS) entry which is preliminary data.</text>
</comment>
<keyword evidence="1" id="KW-0472">Membrane</keyword>
<keyword evidence="3" id="KW-1185">Reference proteome</keyword>